<dbReference type="AlphaFoldDB" id="A0A975BN32"/>
<reference evidence="3" key="1">
    <citation type="journal article" date="2021" name="Microb. Physiol.">
        <title>Proteogenomic Insights into the Physiology of Marine, Sulfate-Reducing, Filamentous Desulfonema limicola and Desulfonema magnum.</title>
        <authorList>
            <person name="Schnaars V."/>
            <person name="Wohlbrand L."/>
            <person name="Scheve S."/>
            <person name="Hinrichs C."/>
            <person name="Reinhardt R."/>
            <person name="Rabus R."/>
        </authorList>
    </citation>
    <scope>NUCLEOTIDE SEQUENCE</scope>
    <source>
        <strain evidence="3">4be13</strain>
    </source>
</reference>
<accession>A0A975BN32</accession>
<sequence length="512" mass="56758">MKTNTDYFKTFCKISKAFGTTFKKEELLDIIVQSAIDTMKGKAACLFLADEEQDMFVVAAQKGLSENYLHAEPMKIEKAVKDLMEAGGYLSFHDATTDPRLDNHEIKKAEGIASVLTVPIMVNGKAIGILVLYTATPRDFSQDETDFLTALAEQGGICIQQTRLLERIKQNSTLFHDLASSMNSSFDIKKILHILTADIAEAFGMKGVNIRLLNKNTGVLELAASYGLSEEFLSKGPVSADKSVAQTLNGETVIIRDAKTDERIQYKEAMKKEGIASMLCVPIKSRDEVIGMMRLYSGVERKFPDDVIILVEAVAAQGGIAIENALLVNRMRMNTELFHDLAVNINSTLDVKKIMHIMSADIAETLGVKASSVRLLDEEKKTLELVASYGLSEAYLNKGPLFAEKGISEALRNRVVVVRDVATDEGVQYRKEKKAEGIVSILSVPINARDDVIGVMRFYSDVPREFTEADVMLTTAMAHQGGLAIQNASMYLMLQEDKKNLEEEIWSHKSWF</sequence>
<dbReference type="Gene3D" id="3.30.450.40">
    <property type="match status" value="3"/>
</dbReference>
<feature type="domain" description="GAF" evidence="2">
    <location>
        <begin position="23"/>
        <end position="169"/>
    </location>
</feature>
<keyword evidence="4" id="KW-1185">Reference proteome</keyword>
<evidence type="ECO:0000259" key="2">
    <source>
        <dbReference type="SMART" id="SM00065"/>
    </source>
</evidence>
<dbReference type="Pfam" id="PF13185">
    <property type="entry name" value="GAF_2"/>
    <property type="match status" value="3"/>
</dbReference>
<name>A0A975BN32_9BACT</name>
<dbReference type="SMART" id="SM00065">
    <property type="entry name" value="GAF"/>
    <property type="match status" value="3"/>
</dbReference>
<dbReference type="KEGG" id="dmm:dnm_047760"/>
<keyword evidence="1" id="KW-0378">Hydrolase</keyword>
<dbReference type="InterPro" id="IPR003018">
    <property type="entry name" value="GAF"/>
</dbReference>
<feature type="domain" description="GAF" evidence="2">
    <location>
        <begin position="350"/>
        <end position="495"/>
    </location>
</feature>
<dbReference type="InterPro" id="IPR052016">
    <property type="entry name" value="Bact_Sigma-Reg"/>
</dbReference>
<organism evidence="3 4">
    <name type="scientific">Desulfonema magnum</name>
    <dbReference type="NCBI Taxonomy" id="45655"/>
    <lineage>
        <taxon>Bacteria</taxon>
        <taxon>Pseudomonadati</taxon>
        <taxon>Thermodesulfobacteriota</taxon>
        <taxon>Desulfobacteria</taxon>
        <taxon>Desulfobacterales</taxon>
        <taxon>Desulfococcaceae</taxon>
        <taxon>Desulfonema</taxon>
    </lineage>
</organism>
<dbReference type="Proteomes" id="UP000663722">
    <property type="component" value="Chromosome"/>
</dbReference>
<evidence type="ECO:0000256" key="1">
    <source>
        <dbReference type="ARBA" id="ARBA00022801"/>
    </source>
</evidence>
<gene>
    <name evidence="3" type="ORF">dnm_047760</name>
</gene>
<proteinExistence type="predicted"/>
<feature type="domain" description="GAF" evidence="2">
    <location>
        <begin position="187"/>
        <end position="332"/>
    </location>
</feature>
<dbReference type="SUPFAM" id="SSF55781">
    <property type="entry name" value="GAF domain-like"/>
    <property type="match status" value="3"/>
</dbReference>
<dbReference type="GO" id="GO:0016791">
    <property type="term" value="F:phosphatase activity"/>
    <property type="evidence" value="ECO:0007669"/>
    <property type="project" value="TreeGrafter"/>
</dbReference>
<protein>
    <submittedName>
        <fullName evidence="3">GAF domain-containing protein</fullName>
    </submittedName>
</protein>
<dbReference type="RefSeq" id="WP_207683366.1">
    <property type="nucleotide sequence ID" value="NZ_CP061800.1"/>
</dbReference>
<dbReference type="EMBL" id="CP061800">
    <property type="protein sequence ID" value="QTA88729.1"/>
    <property type="molecule type" value="Genomic_DNA"/>
</dbReference>
<dbReference type="PANTHER" id="PTHR43156:SF2">
    <property type="entry name" value="STAGE II SPORULATION PROTEIN E"/>
    <property type="match status" value="1"/>
</dbReference>
<dbReference type="PANTHER" id="PTHR43156">
    <property type="entry name" value="STAGE II SPORULATION PROTEIN E-RELATED"/>
    <property type="match status" value="1"/>
</dbReference>
<evidence type="ECO:0000313" key="4">
    <source>
        <dbReference type="Proteomes" id="UP000663722"/>
    </source>
</evidence>
<dbReference type="InterPro" id="IPR029016">
    <property type="entry name" value="GAF-like_dom_sf"/>
</dbReference>
<evidence type="ECO:0000313" key="3">
    <source>
        <dbReference type="EMBL" id="QTA88729.1"/>
    </source>
</evidence>